<gene>
    <name evidence="2" type="ORF">T11_13010</name>
</gene>
<organism evidence="2 3">
    <name type="scientific">Trichinella zimbabwensis</name>
    <dbReference type="NCBI Taxonomy" id="268475"/>
    <lineage>
        <taxon>Eukaryota</taxon>
        <taxon>Metazoa</taxon>
        <taxon>Ecdysozoa</taxon>
        <taxon>Nematoda</taxon>
        <taxon>Enoplea</taxon>
        <taxon>Dorylaimia</taxon>
        <taxon>Trichinellida</taxon>
        <taxon>Trichinellidae</taxon>
        <taxon>Trichinella</taxon>
    </lineage>
</organism>
<sequence length="99" mass="11620">MYRLAEVEITNYMSCTDLFRKSTCRTATLFNLQMTKVFVHFLMAKARSILSRMRKYRFRRLAEMQVATHCLRVQESSQTTDNIGNSQPAPVYPPRMNGY</sequence>
<keyword evidence="3" id="KW-1185">Reference proteome</keyword>
<accession>A0A0V1H5Q8</accession>
<evidence type="ECO:0000256" key="1">
    <source>
        <dbReference type="SAM" id="MobiDB-lite"/>
    </source>
</evidence>
<dbReference type="EMBL" id="JYDP01000128">
    <property type="protein sequence ID" value="KRZ05943.1"/>
    <property type="molecule type" value="Genomic_DNA"/>
</dbReference>
<name>A0A0V1H5Q8_9BILA</name>
<dbReference type="AlphaFoldDB" id="A0A0V1H5Q8"/>
<feature type="compositionally biased region" description="Polar residues" evidence="1">
    <location>
        <begin position="76"/>
        <end position="88"/>
    </location>
</feature>
<evidence type="ECO:0000313" key="3">
    <source>
        <dbReference type="Proteomes" id="UP000055024"/>
    </source>
</evidence>
<protein>
    <submittedName>
        <fullName evidence="2">Uncharacterized protein</fullName>
    </submittedName>
</protein>
<evidence type="ECO:0000313" key="2">
    <source>
        <dbReference type="EMBL" id="KRZ05943.1"/>
    </source>
</evidence>
<comment type="caution">
    <text evidence="2">The sequence shown here is derived from an EMBL/GenBank/DDBJ whole genome shotgun (WGS) entry which is preliminary data.</text>
</comment>
<feature type="region of interest" description="Disordered" evidence="1">
    <location>
        <begin position="76"/>
        <end position="99"/>
    </location>
</feature>
<proteinExistence type="predicted"/>
<reference evidence="2 3" key="1">
    <citation type="submission" date="2015-01" db="EMBL/GenBank/DDBJ databases">
        <title>Evolution of Trichinella species and genotypes.</title>
        <authorList>
            <person name="Korhonen P.K."/>
            <person name="Edoardo P."/>
            <person name="Giuseppe L.R."/>
            <person name="Gasser R.B."/>
        </authorList>
    </citation>
    <scope>NUCLEOTIDE SEQUENCE [LARGE SCALE GENOMIC DNA]</scope>
    <source>
        <strain evidence="2">ISS1029</strain>
    </source>
</reference>
<dbReference type="Proteomes" id="UP000055024">
    <property type="component" value="Unassembled WGS sequence"/>
</dbReference>